<protein>
    <recommendedName>
        <fullName evidence="2">RING-type E3 ubiquitin transferase</fullName>
        <ecNumber evidence="2">2.3.2.27</ecNumber>
    </recommendedName>
</protein>
<keyword evidence="8" id="KW-0804">Transcription</keyword>
<keyword evidence="3" id="KW-0808">Transferase</keyword>
<dbReference type="Proteomes" id="UP000297245">
    <property type="component" value="Unassembled WGS sequence"/>
</dbReference>
<comment type="catalytic activity">
    <reaction evidence="1">
        <text>S-ubiquitinyl-[E2 ubiquitin-conjugating enzyme]-L-cysteine + [acceptor protein]-L-lysine = [E2 ubiquitin-conjugating enzyme]-L-cysteine + N(6)-ubiquitinyl-[acceptor protein]-L-lysine.</text>
        <dbReference type="EC" id="2.3.2.27"/>
    </reaction>
</comment>
<feature type="region of interest" description="Disordered" evidence="10">
    <location>
        <begin position="1"/>
        <end position="39"/>
    </location>
</feature>
<dbReference type="Pfam" id="PF13639">
    <property type="entry name" value="zf-RING_2"/>
    <property type="match status" value="1"/>
</dbReference>
<feature type="compositionally biased region" description="Basic and acidic residues" evidence="10">
    <location>
        <begin position="15"/>
        <end position="32"/>
    </location>
</feature>
<gene>
    <name evidence="12" type="ORF">K435DRAFT_83093</name>
</gene>
<dbReference type="PROSITE" id="PS50089">
    <property type="entry name" value="ZF_RING_2"/>
    <property type="match status" value="1"/>
</dbReference>
<evidence type="ECO:0000256" key="9">
    <source>
        <dbReference type="PROSITE-ProRule" id="PRU00175"/>
    </source>
</evidence>
<sequence length="362" mass="42534">MATSSRSQSPPTKRLRLDPEVYDHENPEKPEESQDVEEDIPDDLEENNCSICLQPMVDRTLVPACSHEFCFDCLMIWSEQSRRCPLCTQNMGDHVIHHIRSRYDYQKYFLPPLRSKSPQMLPMARARGPVRRRRIPREIRERSRRERQEREEADRLDHAIEKRKWIYRHQLYAKHIASNAYTRYRPYPTPAQFSVNQDLISRTTSFLRRELRVWPDLDVEFLTTFIISLMKSIDIRSESAVKLLAEFLDMDEPYVEGRRHLNAEHFAHEVYSYVRSPYKDLFVYDTVAQVRFHCITPYFLRTILVQTPPIDDGNVTAVAHILQVVLVPPSDAESTADRYQGLGLGLYHGHHLVVIIQVRMSG</sequence>
<dbReference type="PROSITE" id="PS00518">
    <property type="entry name" value="ZF_RING_1"/>
    <property type="match status" value="1"/>
</dbReference>
<evidence type="ECO:0000256" key="4">
    <source>
        <dbReference type="ARBA" id="ARBA00022723"/>
    </source>
</evidence>
<dbReference type="EC" id="2.3.2.27" evidence="2"/>
<evidence type="ECO:0000256" key="8">
    <source>
        <dbReference type="ARBA" id="ARBA00023163"/>
    </source>
</evidence>
<keyword evidence="13" id="KW-1185">Reference proteome</keyword>
<evidence type="ECO:0000313" key="13">
    <source>
        <dbReference type="Proteomes" id="UP000297245"/>
    </source>
</evidence>
<evidence type="ECO:0000259" key="11">
    <source>
        <dbReference type="PROSITE" id="PS50089"/>
    </source>
</evidence>
<keyword evidence="5 9" id="KW-0863">Zinc-finger</keyword>
<accession>A0A4S8M3Q4</accession>
<dbReference type="GO" id="GO:0006513">
    <property type="term" value="P:protein monoubiquitination"/>
    <property type="evidence" value="ECO:0007669"/>
    <property type="project" value="TreeGrafter"/>
</dbReference>
<dbReference type="SUPFAM" id="SSF57850">
    <property type="entry name" value="RING/U-box"/>
    <property type="match status" value="1"/>
</dbReference>
<evidence type="ECO:0000256" key="1">
    <source>
        <dbReference type="ARBA" id="ARBA00000900"/>
    </source>
</evidence>
<dbReference type="GO" id="GO:0008270">
    <property type="term" value="F:zinc ion binding"/>
    <property type="evidence" value="ECO:0007669"/>
    <property type="project" value="UniProtKB-KW"/>
</dbReference>
<proteinExistence type="predicted"/>
<evidence type="ECO:0000256" key="3">
    <source>
        <dbReference type="ARBA" id="ARBA00022679"/>
    </source>
</evidence>
<dbReference type="GO" id="GO:0000209">
    <property type="term" value="P:protein polyubiquitination"/>
    <property type="evidence" value="ECO:0007669"/>
    <property type="project" value="TreeGrafter"/>
</dbReference>
<keyword evidence="4" id="KW-0479">Metal-binding</keyword>
<feature type="domain" description="RING-type" evidence="11">
    <location>
        <begin position="49"/>
        <end position="88"/>
    </location>
</feature>
<feature type="region of interest" description="Disordered" evidence="10">
    <location>
        <begin position="134"/>
        <end position="153"/>
    </location>
</feature>
<dbReference type="EMBL" id="ML179168">
    <property type="protein sequence ID" value="THU96794.1"/>
    <property type="molecule type" value="Genomic_DNA"/>
</dbReference>
<dbReference type="PANTHER" id="PTHR46077">
    <property type="entry name" value="E3 UBIQUITIN-PROTEIN LIGASE TOPORS"/>
    <property type="match status" value="1"/>
</dbReference>
<evidence type="ECO:0000256" key="10">
    <source>
        <dbReference type="SAM" id="MobiDB-lite"/>
    </source>
</evidence>
<dbReference type="PANTHER" id="PTHR46077:SF1">
    <property type="entry name" value="TOP1 BINDING ARGININE_SERINE RICH PROTEIN, E3 UBIQUITIN LIGASE"/>
    <property type="match status" value="1"/>
</dbReference>
<reference evidence="12 13" key="1">
    <citation type="journal article" date="2019" name="Nat. Ecol. Evol.">
        <title>Megaphylogeny resolves global patterns of mushroom evolution.</title>
        <authorList>
            <person name="Varga T."/>
            <person name="Krizsan K."/>
            <person name="Foldi C."/>
            <person name="Dima B."/>
            <person name="Sanchez-Garcia M."/>
            <person name="Sanchez-Ramirez S."/>
            <person name="Szollosi G.J."/>
            <person name="Szarkandi J.G."/>
            <person name="Papp V."/>
            <person name="Albert L."/>
            <person name="Andreopoulos W."/>
            <person name="Angelini C."/>
            <person name="Antonin V."/>
            <person name="Barry K.W."/>
            <person name="Bougher N.L."/>
            <person name="Buchanan P."/>
            <person name="Buyck B."/>
            <person name="Bense V."/>
            <person name="Catcheside P."/>
            <person name="Chovatia M."/>
            <person name="Cooper J."/>
            <person name="Damon W."/>
            <person name="Desjardin D."/>
            <person name="Finy P."/>
            <person name="Geml J."/>
            <person name="Haridas S."/>
            <person name="Hughes K."/>
            <person name="Justo A."/>
            <person name="Karasinski D."/>
            <person name="Kautmanova I."/>
            <person name="Kiss B."/>
            <person name="Kocsube S."/>
            <person name="Kotiranta H."/>
            <person name="LaButti K.M."/>
            <person name="Lechner B.E."/>
            <person name="Liimatainen K."/>
            <person name="Lipzen A."/>
            <person name="Lukacs Z."/>
            <person name="Mihaltcheva S."/>
            <person name="Morgado L.N."/>
            <person name="Niskanen T."/>
            <person name="Noordeloos M.E."/>
            <person name="Ohm R.A."/>
            <person name="Ortiz-Santana B."/>
            <person name="Ovrebo C."/>
            <person name="Racz N."/>
            <person name="Riley R."/>
            <person name="Savchenko A."/>
            <person name="Shiryaev A."/>
            <person name="Soop K."/>
            <person name="Spirin V."/>
            <person name="Szebenyi C."/>
            <person name="Tomsovsky M."/>
            <person name="Tulloss R.E."/>
            <person name="Uehling J."/>
            <person name="Grigoriev I.V."/>
            <person name="Vagvolgyi C."/>
            <person name="Papp T."/>
            <person name="Martin F.M."/>
            <person name="Miettinen O."/>
            <person name="Hibbett D.S."/>
            <person name="Nagy L.G."/>
        </authorList>
    </citation>
    <scope>NUCLEOTIDE SEQUENCE [LARGE SCALE GENOMIC DNA]</scope>
    <source>
        <strain evidence="12 13">CBS 962.96</strain>
    </source>
</reference>
<evidence type="ECO:0000256" key="2">
    <source>
        <dbReference type="ARBA" id="ARBA00012483"/>
    </source>
</evidence>
<dbReference type="SMART" id="SM00184">
    <property type="entry name" value="RING"/>
    <property type="match status" value="1"/>
</dbReference>
<evidence type="ECO:0000313" key="12">
    <source>
        <dbReference type="EMBL" id="THU96794.1"/>
    </source>
</evidence>
<evidence type="ECO:0000256" key="6">
    <source>
        <dbReference type="ARBA" id="ARBA00022833"/>
    </source>
</evidence>
<organism evidence="12 13">
    <name type="scientific">Dendrothele bispora (strain CBS 962.96)</name>
    <dbReference type="NCBI Taxonomy" id="1314807"/>
    <lineage>
        <taxon>Eukaryota</taxon>
        <taxon>Fungi</taxon>
        <taxon>Dikarya</taxon>
        <taxon>Basidiomycota</taxon>
        <taxon>Agaricomycotina</taxon>
        <taxon>Agaricomycetes</taxon>
        <taxon>Agaricomycetidae</taxon>
        <taxon>Agaricales</taxon>
        <taxon>Agaricales incertae sedis</taxon>
        <taxon>Dendrothele</taxon>
    </lineage>
</organism>
<feature type="compositionally biased region" description="Basic and acidic residues" evidence="10">
    <location>
        <begin position="136"/>
        <end position="153"/>
    </location>
</feature>
<dbReference type="OrthoDB" id="21204at2759"/>
<dbReference type="InterPro" id="IPR001841">
    <property type="entry name" value="Znf_RING"/>
</dbReference>
<evidence type="ECO:0000256" key="7">
    <source>
        <dbReference type="ARBA" id="ARBA00023015"/>
    </source>
</evidence>
<dbReference type="Gene3D" id="3.30.40.10">
    <property type="entry name" value="Zinc/RING finger domain, C3HC4 (zinc finger)"/>
    <property type="match status" value="1"/>
</dbReference>
<feature type="compositionally biased region" description="Polar residues" evidence="10">
    <location>
        <begin position="1"/>
        <end position="11"/>
    </location>
</feature>
<keyword evidence="7" id="KW-0805">Transcription regulation</keyword>
<evidence type="ECO:0000256" key="5">
    <source>
        <dbReference type="ARBA" id="ARBA00022771"/>
    </source>
</evidence>
<dbReference type="InterPro" id="IPR013083">
    <property type="entry name" value="Znf_RING/FYVE/PHD"/>
</dbReference>
<dbReference type="GO" id="GO:0061630">
    <property type="term" value="F:ubiquitin protein ligase activity"/>
    <property type="evidence" value="ECO:0007669"/>
    <property type="project" value="UniProtKB-EC"/>
</dbReference>
<dbReference type="AlphaFoldDB" id="A0A4S8M3Q4"/>
<name>A0A4S8M3Q4_DENBC</name>
<dbReference type="InterPro" id="IPR017907">
    <property type="entry name" value="Znf_RING_CS"/>
</dbReference>
<keyword evidence="6" id="KW-0862">Zinc</keyword>